<gene>
    <name evidence="2" type="ORF">BC777_2744</name>
</gene>
<protein>
    <submittedName>
        <fullName evidence="2">Hint domain-containing protein</fullName>
    </submittedName>
</protein>
<evidence type="ECO:0000259" key="1">
    <source>
        <dbReference type="Pfam" id="PF13403"/>
    </source>
</evidence>
<feature type="domain" description="Hedgehog/Intein (Hint)" evidence="1">
    <location>
        <begin position="213"/>
        <end position="348"/>
    </location>
</feature>
<evidence type="ECO:0000313" key="3">
    <source>
        <dbReference type="Proteomes" id="UP000228531"/>
    </source>
</evidence>
<accession>A0A2M8W614</accession>
<name>A0A2M8W614_9RHOB</name>
<dbReference type="InterPro" id="IPR028992">
    <property type="entry name" value="Hedgehog/Intein_dom"/>
</dbReference>
<dbReference type="InterPro" id="IPR006141">
    <property type="entry name" value="Intein_N"/>
</dbReference>
<organism evidence="2 3">
    <name type="scientific">Yoonia maricola</name>
    <dbReference type="NCBI Taxonomy" id="420999"/>
    <lineage>
        <taxon>Bacteria</taxon>
        <taxon>Pseudomonadati</taxon>
        <taxon>Pseudomonadota</taxon>
        <taxon>Alphaproteobacteria</taxon>
        <taxon>Rhodobacterales</taxon>
        <taxon>Paracoccaceae</taxon>
        <taxon>Yoonia</taxon>
    </lineage>
</organism>
<dbReference type="Pfam" id="PF13403">
    <property type="entry name" value="Hint_2"/>
    <property type="match status" value="1"/>
</dbReference>
<dbReference type="Gene3D" id="2.170.16.10">
    <property type="entry name" value="Hedgehog/Intein (Hint) domain"/>
    <property type="match status" value="1"/>
</dbReference>
<keyword evidence="3" id="KW-1185">Reference proteome</keyword>
<dbReference type="AlphaFoldDB" id="A0A2M8W614"/>
<dbReference type="PROSITE" id="PS50817">
    <property type="entry name" value="INTEIN_N_TER"/>
    <property type="match status" value="1"/>
</dbReference>
<dbReference type="InterPro" id="IPR036844">
    <property type="entry name" value="Hint_dom_sf"/>
</dbReference>
<dbReference type="GO" id="GO:0016539">
    <property type="term" value="P:intein-mediated protein splicing"/>
    <property type="evidence" value="ECO:0007669"/>
    <property type="project" value="InterPro"/>
</dbReference>
<dbReference type="Proteomes" id="UP000228531">
    <property type="component" value="Unassembled WGS sequence"/>
</dbReference>
<reference evidence="2 3" key="1">
    <citation type="submission" date="2017-11" db="EMBL/GenBank/DDBJ databases">
        <title>Genomic Encyclopedia of Archaeal and Bacterial Type Strains, Phase II (KMG-II): From Individual Species to Whole Genera.</title>
        <authorList>
            <person name="Goeker M."/>
        </authorList>
    </citation>
    <scope>NUCLEOTIDE SEQUENCE [LARGE SCALE GENOMIC DNA]</scope>
    <source>
        <strain evidence="2 3">DSM 29128</strain>
    </source>
</reference>
<dbReference type="SUPFAM" id="SSF51294">
    <property type="entry name" value="Hedgehog/intein (Hint) domain"/>
    <property type="match status" value="1"/>
</dbReference>
<sequence>MITGPPLWAAGLVVLSIYSNVHRADDLSIVCRMARISELHYSDAYAASTDVAEFLEVAIGANEDPADFTVGFYQANGSVGLEVNLQDGLDDGLITEVIDPDNGERVYVISADNYPIRLTDPDGGSAINYEAYALTNVDTNTLIDFYDIGGGTQNIVASGGVAAATGAAGSVVSVNIPTPTGPNTVGASIQFNQPDPGSAVFTDVSPGDSGLACFVTGTDIMTPDGPVRVEDIMAGDLVLTRDHGAQPVRWSGCQTVSGMGHLAPVTIAAGRYGARKDIAVSPQHRVLVTGWQAELLFAEAEVLVPAKALIDDQDVRRVPCRKVTYHHLLFDTHQIVESHGFWSESYYPIAHKAAGWAGATQAELAEIFPHLALGDLGPLARITVPVQLARLLRGG</sequence>
<proteinExistence type="predicted"/>
<dbReference type="EMBL" id="PGTY01000002">
    <property type="protein sequence ID" value="PJI86375.1"/>
    <property type="molecule type" value="Genomic_DNA"/>
</dbReference>
<evidence type="ECO:0000313" key="2">
    <source>
        <dbReference type="EMBL" id="PJI86375.1"/>
    </source>
</evidence>
<comment type="caution">
    <text evidence="2">The sequence shown here is derived from an EMBL/GenBank/DDBJ whole genome shotgun (WGS) entry which is preliminary data.</text>
</comment>